<name>A0A2N6UL30_9FIRM</name>
<dbReference type="EMBL" id="PNHP01000001">
    <property type="protein sequence ID" value="PMC82570.1"/>
    <property type="molecule type" value="Genomic_DNA"/>
</dbReference>
<dbReference type="PANTHER" id="PTHR40065">
    <property type="entry name" value="RNA-BINDING PROTEIN YHBY"/>
    <property type="match status" value="1"/>
</dbReference>
<dbReference type="Pfam" id="PF01985">
    <property type="entry name" value="CRS1_YhbY"/>
    <property type="match status" value="1"/>
</dbReference>
<dbReference type="InterPro" id="IPR017924">
    <property type="entry name" value="RNA-binding_YhbY"/>
</dbReference>
<evidence type="ECO:0000259" key="3">
    <source>
        <dbReference type="PROSITE" id="PS51295"/>
    </source>
</evidence>
<dbReference type="NCBIfam" id="TIGR00253">
    <property type="entry name" value="RNA_bind_YhbY"/>
    <property type="match status" value="1"/>
</dbReference>
<evidence type="ECO:0000313" key="5">
    <source>
        <dbReference type="Proteomes" id="UP000235658"/>
    </source>
</evidence>
<comment type="caution">
    <text evidence="4">The sequence shown here is derived from an EMBL/GenBank/DDBJ whole genome shotgun (WGS) entry which is preliminary data.</text>
</comment>
<dbReference type="PROSITE" id="PS51295">
    <property type="entry name" value="CRM"/>
    <property type="match status" value="1"/>
</dbReference>
<keyword evidence="1 2" id="KW-0694">RNA-binding</keyword>
<dbReference type="Gene3D" id="3.30.110.60">
    <property type="entry name" value="YhbY-like"/>
    <property type="match status" value="1"/>
</dbReference>
<feature type="domain" description="CRM" evidence="3">
    <location>
        <begin position="1"/>
        <end position="95"/>
    </location>
</feature>
<dbReference type="GeneID" id="84577995"/>
<dbReference type="GO" id="GO:0003723">
    <property type="term" value="F:RNA binding"/>
    <property type="evidence" value="ECO:0007669"/>
    <property type="project" value="UniProtKB-UniRule"/>
</dbReference>
<proteinExistence type="predicted"/>
<sequence length="95" mass="10924">MITGKERSYLKSLAHDLKPIINIGKNSLTDEVIEAIDEALEKRELIKIKILNNNLDDNNEIVDEAIEKLNCEFVSHLGNIFTIYRESKNNKKINL</sequence>
<protein>
    <submittedName>
        <fullName evidence="4">Ribosome assembly RNA-binding protein YhbY</fullName>
    </submittedName>
</protein>
<dbReference type="Proteomes" id="UP000235658">
    <property type="component" value="Unassembled WGS sequence"/>
</dbReference>
<dbReference type="SMART" id="SM01103">
    <property type="entry name" value="CRS1_YhbY"/>
    <property type="match status" value="1"/>
</dbReference>
<gene>
    <name evidence="4" type="ORF">CJ192_02225</name>
</gene>
<evidence type="ECO:0000313" key="4">
    <source>
        <dbReference type="EMBL" id="PMC82570.1"/>
    </source>
</evidence>
<evidence type="ECO:0000256" key="2">
    <source>
        <dbReference type="PROSITE-ProRule" id="PRU00626"/>
    </source>
</evidence>
<dbReference type="InterPro" id="IPR035920">
    <property type="entry name" value="YhbY-like_sf"/>
</dbReference>
<accession>A0A2N6UL30</accession>
<evidence type="ECO:0000256" key="1">
    <source>
        <dbReference type="ARBA" id="ARBA00022884"/>
    </source>
</evidence>
<dbReference type="SUPFAM" id="SSF75471">
    <property type="entry name" value="YhbY-like"/>
    <property type="match status" value="1"/>
</dbReference>
<dbReference type="InterPro" id="IPR051925">
    <property type="entry name" value="RNA-binding_domain"/>
</dbReference>
<dbReference type="AlphaFoldDB" id="A0A2N6UL30"/>
<dbReference type="RefSeq" id="WP_004813402.1">
    <property type="nucleotide sequence ID" value="NZ_CABKPG010000034.1"/>
</dbReference>
<organism evidence="4 5">
    <name type="scientific">Anaerococcus hydrogenalis</name>
    <dbReference type="NCBI Taxonomy" id="33029"/>
    <lineage>
        <taxon>Bacteria</taxon>
        <taxon>Bacillati</taxon>
        <taxon>Bacillota</taxon>
        <taxon>Tissierellia</taxon>
        <taxon>Tissierellales</taxon>
        <taxon>Peptoniphilaceae</taxon>
        <taxon>Anaerococcus</taxon>
    </lineage>
</organism>
<dbReference type="InterPro" id="IPR001890">
    <property type="entry name" value="RNA-binding_CRM"/>
</dbReference>
<dbReference type="PANTHER" id="PTHR40065:SF3">
    <property type="entry name" value="RNA-BINDING PROTEIN YHBY"/>
    <property type="match status" value="1"/>
</dbReference>
<reference evidence="4 5" key="1">
    <citation type="submission" date="2017-09" db="EMBL/GenBank/DDBJ databases">
        <title>Bacterial strain isolated from the female urinary microbiota.</title>
        <authorList>
            <person name="Thomas-White K."/>
            <person name="Kumar N."/>
            <person name="Forster S."/>
            <person name="Putonti C."/>
            <person name="Lawley T."/>
            <person name="Wolfe A.J."/>
        </authorList>
    </citation>
    <scope>NUCLEOTIDE SEQUENCE [LARGE SCALE GENOMIC DNA]</scope>
    <source>
        <strain evidence="4 5">UMB0204</strain>
    </source>
</reference>